<dbReference type="OrthoDB" id="381190at2759"/>
<name>A0A8S3Z624_9EUPU</name>
<feature type="non-terminal residue" evidence="1">
    <location>
        <position position="147"/>
    </location>
</feature>
<evidence type="ECO:0000313" key="2">
    <source>
        <dbReference type="Proteomes" id="UP000678393"/>
    </source>
</evidence>
<accession>A0A8S3Z624</accession>
<dbReference type="SUPFAM" id="SSF48371">
    <property type="entry name" value="ARM repeat"/>
    <property type="match status" value="1"/>
</dbReference>
<comment type="caution">
    <text evidence="1">The sequence shown here is derived from an EMBL/GenBank/DDBJ whole genome shotgun (WGS) entry which is preliminary data.</text>
</comment>
<dbReference type="InterPro" id="IPR016024">
    <property type="entry name" value="ARM-type_fold"/>
</dbReference>
<sequence length="147" mass="16325">VELSSYVLNSEPAEPILSELVTALLSGCRDTDYRTQILYGQCLGDLGAIDAGRLELITKRPDVKLANFHPSVSNDDFAYELINVVVKAFLAATEPRVQDSASFALQELLQIYKIREPGDNQSAKSKGKLWDRFPDQTQEILIPLLNS</sequence>
<reference evidence="1" key="1">
    <citation type="submission" date="2021-04" db="EMBL/GenBank/DDBJ databases">
        <authorList>
            <consortium name="Molecular Ecology Group"/>
        </authorList>
    </citation>
    <scope>NUCLEOTIDE SEQUENCE</scope>
</reference>
<gene>
    <name evidence="1" type="ORF">CUNI_LOCUS8598</name>
</gene>
<evidence type="ECO:0000313" key="1">
    <source>
        <dbReference type="EMBL" id="CAG5123040.1"/>
    </source>
</evidence>
<dbReference type="EMBL" id="CAJHNH020001431">
    <property type="protein sequence ID" value="CAG5123040.1"/>
    <property type="molecule type" value="Genomic_DNA"/>
</dbReference>
<organism evidence="1 2">
    <name type="scientific">Candidula unifasciata</name>
    <dbReference type="NCBI Taxonomy" id="100452"/>
    <lineage>
        <taxon>Eukaryota</taxon>
        <taxon>Metazoa</taxon>
        <taxon>Spiralia</taxon>
        <taxon>Lophotrochozoa</taxon>
        <taxon>Mollusca</taxon>
        <taxon>Gastropoda</taxon>
        <taxon>Heterobranchia</taxon>
        <taxon>Euthyneura</taxon>
        <taxon>Panpulmonata</taxon>
        <taxon>Eupulmonata</taxon>
        <taxon>Stylommatophora</taxon>
        <taxon>Helicina</taxon>
        <taxon>Helicoidea</taxon>
        <taxon>Geomitridae</taxon>
        <taxon>Candidula</taxon>
    </lineage>
</organism>
<dbReference type="AlphaFoldDB" id="A0A8S3Z624"/>
<feature type="non-terminal residue" evidence="1">
    <location>
        <position position="1"/>
    </location>
</feature>
<proteinExistence type="predicted"/>
<protein>
    <submittedName>
        <fullName evidence="1">Uncharacterized protein</fullName>
    </submittedName>
</protein>
<dbReference type="Proteomes" id="UP000678393">
    <property type="component" value="Unassembled WGS sequence"/>
</dbReference>
<keyword evidence="2" id="KW-1185">Reference proteome</keyword>